<dbReference type="SMART" id="SM00822">
    <property type="entry name" value="PKS_KR"/>
    <property type="match status" value="1"/>
</dbReference>
<feature type="domain" description="Ketoreductase" evidence="3">
    <location>
        <begin position="6"/>
        <end position="181"/>
    </location>
</feature>
<dbReference type="NCBIfam" id="TIGR01829">
    <property type="entry name" value="AcAcCoA_reduct"/>
    <property type="match status" value="1"/>
</dbReference>
<dbReference type="PROSITE" id="PS00061">
    <property type="entry name" value="ADH_SHORT"/>
    <property type="match status" value="1"/>
</dbReference>
<proteinExistence type="inferred from homology"/>
<dbReference type="OrthoDB" id="9802564at2"/>
<dbReference type="GO" id="GO:0018454">
    <property type="term" value="F:acetoacetyl-CoA reductase activity"/>
    <property type="evidence" value="ECO:0007669"/>
    <property type="project" value="InterPro"/>
</dbReference>
<dbReference type="FunFam" id="3.40.50.720:FF:000173">
    <property type="entry name" value="3-oxoacyl-[acyl-carrier protein] reductase"/>
    <property type="match status" value="1"/>
</dbReference>
<dbReference type="PANTHER" id="PTHR42879">
    <property type="entry name" value="3-OXOACYL-(ACYL-CARRIER-PROTEIN) REDUCTASE"/>
    <property type="match status" value="1"/>
</dbReference>
<dbReference type="InterPro" id="IPR057326">
    <property type="entry name" value="KR_dom"/>
</dbReference>
<evidence type="ECO:0000256" key="2">
    <source>
        <dbReference type="ARBA" id="ARBA00023002"/>
    </source>
</evidence>
<dbReference type="InterPro" id="IPR020904">
    <property type="entry name" value="Sc_DH/Rdtase_CS"/>
</dbReference>
<dbReference type="Gene3D" id="3.40.50.720">
    <property type="entry name" value="NAD(P)-binding Rossmann-like Domain"/>
    <property type="match status" value="1"/>
</dbReference>
<dbReference type="AlphaFoldDB" id="A0A3E1R9K0"/>
<sequence>MSKSHRVALVTGGTVGIGAAIAEALQAAGYRVAVNYARNAGTAQAFAQRTGIPCFAWNVADADACSSGLAQVQAQLGAVEVLVNNAGITRDAMLHKMKPEQWREVIDVDLGGCFHMCRAVIEGMRERRFGRIINISSVNAATGQAGQTNYAAAKAGMIGFTKSLALEGASRNITANAIAPGYTDTAMVAAVNPEVLAHILQSVPAGRLATPAEIARGVVFLADDEAGFVNGITLHINGGKYLG</sequence>
<evidence type="ECO:0000259" key="3">
    <source>
        <dbReference type="SMART" id="SM00822"/>
    </source>
</evidence>
<protein>
    <submittedName>
        <fullName evidence="4">Beta-ketoacyl-ACP reductase</fullName>
    </submittedName>
</protein>
<keyword evidence="5" id="KW-1185">Reference proteome</keyword>
<dbReference type="SUPFAM" id="SSF51735">
    <property type="entry name" value="NAD(P)-binding Rossmann-fold domains"/>
    <property type="match status" value="1"/>
</dbReference>
<comment type="similarity">
    <text evidence="1">Belongs to the short-chain dehydrogenases/reductases (SDR) family.</text>
</comment>
<accession>A0A3E1R9K0</accession>
<dbReference type="EMBL" id="QFZK01000010">
    <property type="protein sequence ID" value="RFO96049.1"/>
    <property type="molecule type" value="Genomic_DNA"/>
</dbReference>
<dbReference type="InterPro" id="IPR002347">
    <property type="entry name" value="SDR_fam"/>
</dbReference>
<dbReference type="InterPro" id="IPR036291">
    <property type="entry name" value="NAD(P)-bd_dom_sf"/>
</dbReference>
<dbReference type="GO" id="GO:0005737">
    <property type="term" value="C:cytoplasm"/>
    <property type="evidence" value="ECO:0007669"/>
    <property type="project" value="InterPro"/>
</dbReference>
<dbReference type="NCBIfam" id="NF009464">
    <property type="entry name" value="PRK12824.1"/>
    <property type="match status" value="1"/>
</dbReference>
<dbReference type="InterPro" id="IPR050259">
    <property type="entry name" value="SDR"/>
</dbReference>
<evidence type="ECO:0000256" key="1">
    <source>
        <dbReference type="ARBA" id="ARBA00006484"/>
    </source>
</evidence>
<evidence type="ECO:0000313" key="4">
    <source>
        <dbReference type="EMBL" id="RFO96049.1"/>
    </source>
</evidence>
<evidence type="ECO:0000313" key="5">
    <source>
        <dbReference type="Proteomes" id="UP000260665"/>
    </source>
</evidence>
<dbReference type="PRINTS" id="PR00081">
    <property type="entry name" value="GDHRDH"/>
</dbReference>
<gene>
    <name evidence="4" type="ORF">DIC66_15125</name>
</gene>
<organism evidence="4 5">
    <name type="scientific">Rhodoferax lacus</name>
    <dbReference type="NCBI Taxonomy" id="2184758"/>
    <lineage>
        <taxon>Bacteria</taxon>
        <taxon>Pseudomonadati</taxon>
        <taxon>Pseudomonadota</taxon>
        <taxon>Betaproteobacteria</taxon>
        <taxon>Burkholderiales</taxon>
        <taxon>Comamonadaceae</taxon>
        <taxon>Rhodoferax</taxon>
    </lineage>
</organism>
<dbReference type="NCBIfam" id="NF009466">
    <property type="entry name" value="PRK12826.1-2"/>
    <property type="match status" value="1"/>
</dbReference>
<dbReference type="GO" id="GO:0032787">
    <property type="term" value="P:monocarboxylic acid metabolic process"/>
    <property type="evidence" value="ECO:0007669"/>
    <property type="project" value="UniProtKB-ARBA"/>
</dbReference>
<dbReference type="Proteomes" id="UP000260665">
    <property type="component" value="Unassembled WGS sequence"/>
</dbReference>
<dbReference type="Pfam" id="PF13561">
    <property type="entry name" value="adh_short_C2"/>
    <property type="match status" value="1"/>
</dbReference>
<dbReference type="RefSeq" id="WP_117178683.1">
    <property type="nucleotide sequence ID" value="NZ_QFZK01000010.1"/>
</dbReference>
<name>A0A3E1R9K0_9BURK</name>
<dbReference type="GO" id="GO:0042619">
    <property type="term" value="P:poly-hydroxybutyrate biosynthetic process"/>
    <property type="evidence" value="ECO:0007669"/>
    <property type="project" value="InterPro"/>
</dbReference>
<comment type="caution">
    <text evidence="4">The sequence shown here is derived from an EMBL/GenBank/DDBJ whole genome shotgun (WGS) entry which is preliminary data.</text>
</comment>
<dbReference type="InterPro" id="IPR011283">
    <property type="entry name" value="Acetoacetyl-CoA_reductase"/>
</dbReference>
<reference evidence="4 5" key="1">
    <citation type="submission" date="2018-05" db="EMBL/GenBank/DDBJ databases">
        <title>Rhodoferax soyangensis sp.nov., isolated from an oligotrophic freshwater lake.</title>
        <authorList>
            <person name="Park M."/>
        </authorList>
    </citation>
    <scope>NUCLEOTIDE SEQUENCE [LARGE SCALE GENOMIC DNA]</scope>
    <source>
        <strain evidence="4 5">IMCC26218</strain>
    </source>
</reference>
<dbReference type="PRINTS" id="PR00080">
    <property type="entry name" value="SDRFAMILY"/>
</dbReference>
<keyword evidence="2" id="KW-0560">Oxidoreductase</keyword>
<dbReference type="PANTHER" id="PTHR42879:SF2">
    <property type="entry name" value="3-OXOACYL-[ACYL-CARRIER-PROTEIN] REDUCTASE FABG"/>
    <property type="match status" value="1"/>
</dbReference>